<organism evidence="1 2">
    <name type="scientific">Rubroshorea leprosula</name>
    <dbReference type="NCBI Taxonomy" id="152421"/>
    <lineage>
        <taxon>Eukaryota</taxon>
        <taxon>Viridiplantae</taxon>
        <taxon>Streptophyta</taxon>
        <taxon>Embryophyta</taxon>
        <taxon>Tracheophyta</taxon>
        <taxon>Spermatophyta</taxon>
        <taxon>Magnoliopsida</taxon>
        <taxon>eudicotyledons</taxon>
        <taxon>Gunneridae</taxon>
        <taxon>Pentapetalae</taxon>
        <taxon>rosids</taxon>
        <taxon>malvids</taxon>
        <taxon>Malvales</taxon>
        <taxon>Dipterocarpaceae</taxon>
        <taxon>Rubroshorea</taxon>
    </lineage>
</organism>
<evidence type="ECO:0000313" key="2">
    <source>
        <dbReference type="Proteomes" id="UP001054252"/>
    </source>
</evidence>
<reference evidence="1 2" key="1">
    <citation type="journal article" date="2021" name="Commun. Biol.">
        <title>The genome of Shorea leprosula (Dipterocarpaceae) highlights the ecological relevance of drought in aseasonal tropical rainforests.</title>
        <authorList>
            <person name="Ng K.K.S."/>
            <person name="Kobayashi M.J."/>
            <person name="Fawcett J.A."/>
            <person name="Hatakeyama M."/>
            <person name="Paape T."/>
            <person name="Ng C.H."/>
            <person name="Ang C.C."/>
            <person name="Tnah L.H."/>
            <person name="Lee C.T."/>
            <person name="Nishiyama T."/>
            <person name="Sese J."/>
            <person name="O'Brien M.J."/>
            <person name="Copetti D."/>
            <person name="Mohd Noor M.I."/>
            <person name="Ong R.C."/>
            <person name="Putra M."/>
            <person name="Sireger I.Z."/>
            <person name="Indrioko S."/>
            <person name="Kosugi Y."/>
            <person name="Izuno A."/>
            <person name="Isagi Y."/>
            <person name="Lee S.L."/>
            <person name="Shimizu K.K."/>
        </authorList>
    </citation>
    <scope>NUCLEOTIDE SEQUENCE [LARGE SCALE GENOMIC DNA]</scope>
    <source>
        <strain evidence="1">214</strain>
    </source>
</reference>
<dbReference type="Proteomes" id="UP001054252">
    <property type="component" value="Unassembled WGS sequence"/>
</dbReference>
<dbReference type="AlphaFoldDB" id="A0AAV5JHZ7"/>
<keyword evidence="2" id="KW-1185">Reference proteome</keyword>
<gene>
    <name evidence="1" type="ORF">SLEP1_g22283</name>
</gene>
<dbReference type="EMBL" id="BPVZ01000033">
    <property type="protein sequence ID" value="GKV10994.1"/>
    <property type="molecule type" value="Genomic_DNA"/>
</dbReference>
<evidence type="ECO:0000313" key="1">
    <source>
        <dbReference type="EMBL" id="GKV10994.1"/>
    </source>
</evidence>
<proteinExistence type="predicted"/>
<accession>A0AAV5JHZ7</accession>
<name>A0AAV5JHZ7_9ROSI</name>
<protein>
    <submittedName>
        <fullName evidence="1">Uncharacterized protein</fullName>
    </submittedName>
</protein>
<sequence length="89" mass="10232">MFDEIKDKMEKQDATIAKVWLDERYPFGEARHLYQRSLALAMLPNFARKGLGGGDMEMNLIPGTVSFDANQRLEISSETNQRYCLGHHQ</sequence>
<comment type="caution">
    <text evidence="1">The sequence shown here is derived from an EMBL/GenBank/DDBJ whole genome shotgun (WGS) entry which is preliminary data.</text>
</comment>